<dbReference type="AlphaFoldDB" id="A0A9D1WSB0"/>
<organism evidence="2 3">
    <name type="scientific">Candidatus Anaerotruncus excrementipullorum</name>
    <dbReference type="NCBI Taxonomy" id="2838465"/>
    <lineage>
        <taxon>Bacteria</taxon>
        <taxon>Bacillati</taxon>
        <taxon>Bacillota</taxon>
        <taxon>Clostridia</taxon>
        <taxon>Eubacteriales</taxon>
        <taxon>Oscillospiraceae</taxon>
        <taxon>Anaerotruncus</taxon>
    </lineage>
</organism>
<comment type="caution">
    <text evidence="2">The sequence shown here is derived from an EMBL/GenBank/DDBJ whole genome shotgun (WGS) entry which is preliminary data.</text>
</comment>
<name>A0A9D1WSB0_9FIRM</name>
<dbReference type="Proteomes" id="UP000886800">
    <property type="component" value="Unassembled WGS sequence"/>
</dbReference>
<reference evidence="2" key="2">
    <citation type="submission" date="2021-04" db="EMBL/GenBank/DDBJ databases">
        <authorList>
            <person name="Gilroy R."/>
        </authorList>
    </citation>
    <scope>NUCLEOTIDE SEQUENCE</scope>
    <source>
        <strain evidence="2">CHK188-5543</strain>
    </source>
</reference>
<evidence type="ECO:0000313" key="3">
    <source>
        <dbReference type="Proteomes" id="UP000886800"/>
    </source>
</evidence>
<protein>
    <submittedName>
        <fullName evidence="2">Uncharacterized protein</fullName>
    </submittedName>
</protein>
<dbReference type="Pfam" id="PF19848">
    <property type="entry name" value="DUF6323"/>
    <property type="match status" value="1"/>
</dbReference>
<evidence type="ECO:0000313" key="2">
    <source>
        <dbReference type="EMBL" id="HIX66278.1"/>
    </source>
</evidence>
<sequence length="176" mass="19974">MLSLLEQTGDLLAQKNADAILDTNAVTSQYGLTLTREDVVKLLNTRDRALADNDRIELGQGVIDRIILAFCDSPYLNCTNYADTLCALTELFYYMKNDTLDQMPDDELIQRMKEYFNGEDKGSLELLAGRELEQMARNIRTYGTPDAPEEPQPPVQVDDSGEYLIEEDGQWRTLQL</sequence>
<proteinExistence type="predicted"/>
<evidence type="ECO:0000256" key="1">
    <source>
        <dbReference type="SAM" id="MobiDB-lite"/>
    </source>
</evidence>
<feature type="region of interest" description="Disordered" evidence="1">
    <location>
        <begin position="142"/>
        <end position="162"/>
    </location>
</feature>
<gene>
    <name evidence="2" type="ORF">H9736_08530</name>
</gene>
<dbReference type="EMBL" id="DXES01000179">
    <property type="protein sequence ID" value="HIX66278.1"/>
    <property type="molecule type" value="Genomic_DNA"/>
</dbReference>
<accession>A0A9D1WSB0</accession>
<reference evidence="2" key="1">
    <citation type="journal article" date="2021" name="PeerJ">
        <title>Extensive microbial diversity within the chicken gut microbiome revealed by metagenomics and culture.</title>
        <authorList>
            <person name="Gilroy R."/>
            <person name="Ravi A."/>
            <person name="Getino M."/>
            <person name="Pursley I."/>
            <person name="Horton D.L."/>
            <person name="Alikhan N.F."/>
            <person name="Baker D."/>
            <person name="Gharbi K."/>
            <person name="Hall N."/>
            <person name="Watson M."/>
            <person name="Adriaenssens E.M."/>
            <person name="Foster-Nyarko E."/>
            <person name="Jarju S."/>
            <person name="Secka A."/>
            <person name="Antonio M."/>
            <person name="Oren A."/>
            <person name="Chaudhuri R.R."/>
            <person name="La Ragione R."/>
            <person name="Hildebrand F."/>
            <person name="Pallen M.J."/>
        </authorList>
    </citation>
    <scope>NUCLEOTIDE SEQUENCE</scope>
    <source>
        <strain evidence="2">CHK188-5543</strain>
    </source>
</reference>
<dbReference type="InterPro" id="IPR046286">
    <property type="entry name" value="DUF6323"/>
</dbReference>